<gene>
    <name evidence="7" type="ORF">Dbus_chr3Rg1375</name>
</gene>
<dbReference type="PANTHER" id="PTHR10221">
    <property type="entry name" value="TRANSCRIPTION INITIATION FACTOR TFIID SUBUNIT 6"/>
    <property type="match status" value="1"/>
</dbReference>
<evidence type="ECO:0000256" key="4">
    <source>
        <dbReference type="ARBA" id="ARBA00023163"/>
    </source>
</evidence>
<keyword evidence="8" id="KW-1185">Reference proteome</keyword>
<comment type="similarity">
    <text evidence="2">Belongs to the TAF6 family.</text>
</comment>
<comment type="subcellular location">
    <subcellularLocation>
        <location evidence="1">Nucleus</location>
    </subcellularLocation>
</comment>
<dbReference type="GO" id="GO:0003713">
    <property type="term" value="F:transcription coactivator activity"/>
    <property type="evidence" value="ECO:0007669"/>
    <property type="project" value="TreeGrafter"/>
</dbReference>
<evidence type="ECO:0000259" key="6">
    <source>
        <dbReference type="Pfam" id="PF07571"/>
    </source>
</evidence>
<proteinExistence type="inferred from homology"/>
<evidence type="ECO:0000256" key="5">
    <source>
        <dbReference type="ARBA" id="ARBA00023242"/>
    </source>
</evidence>
<dbReference type="InterPro" id="IPR037796">
    <property type="entry name" value="TAF6"/>
</dbReference>
<dbReference type="SUPFAM" id="SSF48371">
    <property type="entry name" value="ARM repeat"/>
    <property type="match status" value="1"/>
</dbReference>
<accession>A0A0M4F4G8</accession>
<dbReference type="InterPro" id="IPR011442">
    <property type="entry name" value="TAF6_C"/>
</dbReference>
<name>A0A0M4F4G8_DROBS</name>
<protein>
    <submittedName>
        <fullName evidence="7">Mia</fullName>
    </submittedName>
</protein>
<dbReference type="Proteomes" id="UP000494163">
    <property type="component" value="Chromosome 3R"/>
</dbReference>
<dbReference type="EMBL" id="CP012526">
    <property type="protein sequence ID" value="ALC46625.1"/>
    <property type="molecule type" value="Genomic_DNA"/>
</dbReference>
<dbReference type="GO" id="GO:0000124">
    <property type="term" value="C:SAGA complex"/>
    <property type="evidence" value="ECO:0007669"/>
    <property type="project" value="InterPro"/>
</dbReference>
<dbReference type="AlphaFoldDB" id="A0A0M4F4G8"/>
<dbReference type="CDD" id="cd08050">
    <property type="entry name" value="TAF6C"/>
    <property type="match status" value="1"/>
</dbReference>
<feature type="non-terminal residue" evidence="7">
    <location>
        <position position="1"/>
    </location>
</feature>
<evidence type="ECO:0000256" key="1">
    <source>
        <dbReference type="ARBA" id="ARBA00004123"/>
    </source>
</evidence>
<dbReference type="GO" id="GO:0016251">
    <property type="term" value="F:RNA polymerase II general transcription initiation factor activity"/>
    <property type="evidence" value="ECO:0007669"/>
    <property type="project" value="InterPro"/>
</dbReference>
<dbReference type="InterPro" id="IPR016024">
    <property type="entry name" value="ARM-type_fold"/>
</dbReference>
<sequence length="281" mass="31510">KCDLVLLMPIKKFPLSKEQQEFYVLITETCMGASESVRREALQRLQLDSSLQPMAPTLCTFISDAVKVNVVQKNFVLLVYLMRMVHALLGNSNLQLQSYVSDNNLHLFLNNYLSVLKVHLLISSVLSCCVANQLCAYSSAQNHWALREFAAIIMIDILKLFSNVDKSILPRVLRVYKNGLQSAVLPTIYGCAVGLSKLGGYIIFKFIIPQLRSIAICIETQLSKDDDDVDKQAAIFIRHRLLKMCAPILKTIHSAPDMVSEYIEHYGYLGPGLCDAVVLAR</sequence>
<keyword evidence="4" id="KW-0804">Transcription</keyword>
<dbReference type="STRING" id="30019.A0A0M4F4G8"/>
<organism evidence="7 8">
    <name type="scientific">Drosophila busckii</name>
    <name type="common">Fruit fly</name>
    <dbReference type="NCBI Taxonomy" id="30019"/>
    <lineage>
        <taxon>Eukaryota</taxon>
        <taxon>Metazoa</taxon>
        <taxon>Ecdysozoa</taxon>
        <taxon>Arthropoda</taxon>
        <taxon>Hexapoda</taxon>
        <taxon>Insecta</taxon>
        <taxon>Pterygota</taxon>
        <taxon>Neoptera</taxon>
        <taxon>Endopterygota</taxon>
        <taxon>Diptera</taxon>
        <taxon>Brachycera</taxon>
        <taxon>Muscomorpha</taxon>
        <taxon>Ephydroidea</taxon>
        <taxon>Drosophilidae</taxon>
        <taxon>Drosophila</taxon>
    </lineage>
</organism>
<dbReference type="OrthoDB" id="361039at2759"/>
<dbReference type="OMA" id="FINDAIC"/>
<dbReference type="GO" id="GO:0005669">
    <property type="term" value="C:transcription factor TFIID complex"/>
    <property type="evidence" value="ECO:0007669"/>
    <property type="project" value="InterPro"/>
</dbReference>
<evidence type="ECO:0000256" key="2">
    <source>
        <dbReference type="ARBA" id="ARBA00007688"/>
    </source>
</evidence>
<evidence type="ECO:0000256" key="3">
    <source>
        <dbReference type="ARBA" id="ARBA00023015"/>
    </source>
</evidence>
<evidence type="ECO:0000313" key="8">
    <source>
        <dbReference type="Proteomes" id="UP000494163"/>
    </source>
</evidence>
<keyword evidence="5" id="KW-0539">Nucleus</keyword>
<keyword evidence="3" id="KW-0805">Transcription regulation</keyword>
<dbReference type="GO" id="GO:0051123">
    <property type="term" value="P:RNA polymerase II preinitiation complex assembly"/>
    <property type="evidence" value="ECO:0007669"/>
    <property type="project" value="TreeGrafter"/>
</dbReference>
<dbReference type="PANTHER" id="PTHR10221:SF9">
    <property type="entry name" value="TRANSCRIPTION INITIATION FACTOR TFIID SUBUNIT 6"/>
    <property type="match status" value="1"/>
</dbReference>
<dbReference type="GO" id="GO:0046695">
    <property type="term" value="C:SLIK (SAGA-like) complex"/>
    <property type="evidence" value="ECO:0007669"/>
    <property type="project" value="InterPro"/>
</dbReference>
<dbReference type="Gene3D" id="1.25.40.770">
    <property type="entry name" value="TAF6, C-terminal HEAT repeat domain"/>
    <property type="match status" value="1"/>
</dbReference>
<evidence type="ECO:0000313" key="7">
    <source>
        <dbReference type="EMBL" id="ALC46625.1"/>
    </source>
</evidence>
<dbReference type="Pfam" id="PF07571">
    <property type="entry name" value="TAF6_C"/>
    <property type="match status" value="2"/>
</dbReference>
<feature type="domain" description="TAF6 C-terminal HEAT repeat" evidence="6">
    <location>
        <begin position="12"/>
        <end position="101"/>
    </location>
</feature>
<feature type="non-terminal residue" evidence="7">
    <location>
        <position position="281"/>
    </location>
</feature>
<reference evidence="7 8" key="1">
    <citation type="submission" date="2015-08" db="EMBL/GenBank/DDBJ databases">
        <title>Ancestral chromatin configuration constrains chromatin evolution on differentiating sex chromosomes in Drosophila.</title>
        <authorList>
            <person name="Zhou Q."/>
            <person name="Bachtrog D."/>
        </authorList>
    </citation>
    <scope>NUCLEOTIDE SEQUENCE [LARGE SCALE GENOMIC DNA]</scope>
    <source>
        <tissue evidence="7">Whole larvae</tissue>
    </source>
</reference>
<feature type="domain" description="TAF6 C-terminal HEAT repeat" evidence="6">
    <location>
        <begin position="104"/>
        <end position="212"/>
    </location>
</feature>
<dbReference type="InterPro" id="IPR046344">
    <property type="entry name" value="TAF6_C_sf"/>
</dbReference>